<name>A0ACD5IHI7_9PROT</name>
<proteinExistence type="predicted"/>
<dbReference type="Proteomes" id="UP001196097">
    <property type="component" value="Chromosome"/>
</dbReference>
<protein>
    <submittedName>
        <fullName evidence="1">Uncharacterized protein</fullName>
    </submittedName>
</protein>
<evidence type="ECO:0000313" key="2">
    <source>
        <dbReference type="Proteomes" id="UP001196097"/>
    </source>
</evidence>
<evidence type="ECO:0000313" key="1">
    <source>
        <dbReference type="EMBL" id="XRP73250.1"/>
    </source>
</evidence>
<reference evidence="1 2" key="1">
    <citation type="journal article" date="2021" name="ISME J.">
        <title>Genomic evolution of the class Acidithiobacillia: deep-branching Proteobacteria living in extreme acidic conditions.</title>
        <authorList>
            <person name="Moya-Beltran A."/>
            <person name="Beard S."/>
            <person name="Rojas-Villalobos C."/>
            <person name="Issotta F."/>
            <person name="Gallardo Y."/>
            <person name="Ulloa R."/>
            <person name="Giaveno A."/>
            <person name="Degli Esposti M."/>
            <person name="Johnson D.B."/>
            <person name="Quatrini R."/>
        </authorList>
    </citation>
    <scope>NUCLEOTIDE SEQUENCE [LARGE SCALE GENOMIC DNA]</scope>
    <source>
        <strain evidence="1 2">CF3</strain>
    </source>
</reference>
<accession>A0ACD5IHI7</accession>
<gene>
    <name evidence="1" type="ORF">HF292_001000</name>
</gene>
<keyword evidence="2" id="KW-1185">Reference proteome</keyword>
<sequence>MLALISLGLSNRPDYAAFEAVKSFLFAYGFLVFSSLHAAQTAPRFLETVILALSLYFVPVVFHGMLAAFGGWSQKQDDLMAYPVSVLLRDIRILKKQRKLLSFD</sequence>
<dbReference type="EMBL" id="CP130946">
    <property type="protein sequence ID" value="XRP73250.1"/>
    <property type="molecule type" value="Genomic_DNA"/>
</dbReference>
<organism evidence="1 2">
    <name type="scientific">Acidithiobacillus ferruginosus</name>
    <dbReference type="NCBI Taxonomy" id="3063951"/>
    <lineage>
        <taxon>Bacteria</taxon>
        <taxon>Pseudomonadati</taxon>
        <taxon>Pseudomonadota</taxon>
        <taxon>Acidithiobacillia</taxon>
        <taxon>Acidithiobacillales</taxon>
        <taxon>Acidithiobacillaceae</taxon>
        <taxon>Acidithiobacillus</taxon>
    </lineage>
</organism>